<accession>A0A3G5A8W8</accession>
<reference evidence="1" key="1">
    <citation type="submission" date="2018-10" db="EMBL/GenBank/DDBJ databases">
        <title>Hidden diversity of soil giant viruses.</title>
        <authorList>
            <person name="Schulz F."/>
            <person name="Alteio L."/>
            <person name="Goudeau D."/>
            <person name="Ryan E.M."/>
            <person name="Malmstrom R.R."/>
            <person name="Blanchard J."/>
            <person name="Woyke T."/>
        </authorList>
    </citation>
    <scope>NUCLEOTIDE SEQUENCE</scope>
    <source>
        <strain evidence="1">HYV1</strain>
    </source>
</reference>
<dbReference type="EMBL" id="MK072392">
    <property type="protein sequence ID" value="AYV83698.1"/>
    <property type="molecule type" value="Genomic_DNA"/>
</dbReference>
<proteinExistence type="predicted"/>
<gene>
    <name evidence="1" type="ORF">Hyperionvirus10_34</name>
</gene>
<evidence type="ECO:0000313" key="1">
    <source>
        <dbReference type="EMBL" id="AYV83698.1"/>
    </source>
</evidence>
<sequence>MYAAYVWKTILNHKEEIKSISLPGSKILSSIRFDIALFDKGMEETRLPIVLQHLIRSYTTMRQWYFESIISRVQNDAIHYGESVRALLSIIGRIPRVSRMNWSKTNP</sequence>
<organism evidence="1">
    <name type="scientific">Hyperionvirus sp</name>
    <dbReference type="NCBI Taxonomy" id="2487770"/>
    <lineage>
        <taxon>Viruses</taxon>
        <taxon>Varidnaviria</taxon>
        <taxon>Bamfordvirae</taxon>
        <taxon>Nucleocytoviricota</taxon>
        <taxon>Megaviricetes</taxon>
        <taxon>Imitervirales</taxon>
        <taxon>Mimiviridae</taxon>
        <taxon>Klosneuvirinae</taxon>
    </lineage>
</organism>
<protein>
    <submittedName>
        <fullName evidence="1">Uncharacterized protein</fullName>
    </submittedName>
</protein>
<name>A0A3G5A8W8_9VIRU</name>